<evidence type="ECO:0000256" key="1">
    <source>
        <dbReference type="SAM" id="Phobius"/>
    </source>
</evidence>
<keyword evidence="4" id="KW-1185">Reference proteome</keyword>
<feature type="domain" description="NodB homology" evidence="2">
    <location>
        <begin position="53"/>
        <end position="138"/>
    </location>
</feature>
<dbReference type="InterPro" id="IPR011330">
    <property type="entry name" value="Glyco_hydro/deAcase_b/a-brl"/>
</dbReference>
<proteinExistence type="predicted"/>
<reference evidence="4" key="1">
    <citation type="journal article" date="2019" name="Int. J. Syst. Evol. Microbiol.">
        <title>The Global Catalogue of Microorganisms (GCM) 10K type strain sequencing project: providing services to taxonomists for standard genome sequencing and annotation.</title>
        <authorList>
            <consortium name="The Broad Institute Genomics Platform"/>
            <consortium name="The Broad Institute Genome Sequencing Center for Infectious Disease"/>
            <person name="Wu L."/>
            <person name="Ma J."/>
        </authorList>
    </citation>
    <scope>NUCLEOTIDE SEQUENCE [LARGE SCALE GENOMIC DNA]</scope>
    <source>
        <strain evidence="4">KCTC 13528</strain>
    </source>
</reference>
<accession>A0ABW5ZQP0</accession>
<keyword evidence="1" id="KW-1133">Transmembrane helix</keyword>
<protein>
    <submittedName>
        <fullName evidence="3">Polysaccharide deacetylase family protein</fullName>
    </submittedName>
</protein>
<comment type="caution">
    <text evidence="3">The sequence shown here is derived from an EMBL/GenBank/DDBJ whole genome shotgun (WGS) entry which is preliminary data.</text>
</comment>
<dbReference type="Proteomes" id="UP001597561">
    <property type="component" value="Unassembled WGS sequence"/>
</dbReference>
<dbReference type="InterPro" id="IPR002509">
    <property type="entry name" value="NODB_dom"/>
</dbReference>
<feature type="transmembrane region" description="Helical" evidence="1">
    <location>
        <begin position="7"/>
        <end position="27"/>
    </location>
</feature>
<dbReference type="Gene3D" id="3.20.20.370">
    <property type="entry name" value="Glycoside hydrolase/deacetylase"/>
    <property type="match status" value="1"/>
</dbReference>
<keyword evidence="1" id="KW-0812">Transmembrane</keyword>
<name>A0ABW5ZQP0_9BACL</name>
<gene>
    <name evidence="3" type="ORF">ACFS5P_19090</name>
</gene>
<evidence type="ECO:0000259" key="2">
    <source>
        <dbReference type="Pfam" id="PF01522"/>
    </source>
</evidence>
<dbReference type="EMBL" id="JBHUPG010000055">
    <property type="protein sequence ID" value="MFD2914003.1"/>
    <property type="molecule type" value="Genomic_DNA"/>
</dbReference>
<dbReference type="SUPFAM" id="SSF88713">
    <property type="entry name" value="Glycoside hydrolase/deacetylase"/>
    <property type="match status" value="1"/>
</dbReference>
<keyword evidence="1" id="KW-0472">Membrane</keyword>
<dbReference type="RefSeq" id="WP_204730990.1">
    <property type="nucleotide sequence ID" value="NZ_JAFBDK010000033.1"/>
</dbReference>
<sequence>MVDLRSIVVRFYSAVIIFISVCLFILLPGTSRVMEVSGVWPSPGIIYKGESGSALTFNITIGDESVRWLLETLEEKNIDKATFFLDPAWVDRHPDLTEMIAEANVDVGIYDLHPSRYEKMTEKEIDNHISTLLSFFKEHELNPRYYRTKDDLPAPEVVKRLRKQELLVVDFLIDDAMLAGGNQKVDGAVIALDVVNNPETMKTRWANWEQAMSASSEVTYVSILELLASSDSKIKLIE</sequence>
<evidence type="ECO:0000313" key="3">
    <source>
        <dbReference type="EMBL" id="MFD2914003.1"/>
    </source>
</evidence>
<evidence type="ECO:0000313" key="4">
    <source>
        <dbReference type="Proteomes" id="UP001597561"/>
    </source>
</evidence>
<organism evidence="3 4">
    <name type="scientific">Jeotgalibacillus terrae</name>
    <dbReference type="NCBI Taxonomy" id="587735"/>
    <lineage>
        <taxon>Bacteria</taxon>
        <taxon>Bacillati</taxon>
        <taxon>Bacillota</taxon>
        <taxon>Bacilli</taxon>
        <taxon>Bacillales</taxon>
        <taxon>Caryophanaceae</taxon>
        <taxon>Jeotgalibacillus</taxon>
    </lineage>
</organism>
<dbReference type="Pfam" id="PF01522">
    <property type="entry name" value="Polysacc_deac_1"/>
    <property type="match status" value="1"/>
</dbReference>